<organism evidence="1 2">
    <name type="scientific">Klebsiella phage vB_KaeM_KaAlpha</name>
    <dbReference type="NCBI Taxonomy" id="2591367"/>
    <lineage>
        <taxon>Viruses</taxon>
        <taxon>Duplodnaviria</taxon>
        <taxon>Heunggongvirae</taxon>
        <taxon>Uroviricota</taxon>
        <taxon>Caudoviricetes</taxon>
        <taxon>Pantevenvirales</taxon>
        <taxon>Straboviridae</taxon>
        <taxon>Tevenvirinae</taxon>
        <taxon>Karamvirus</taxon>
        <taxon>Karamvirus pg7</taxon>
    </lineage>
</organism>
<proteinExistence type="predicted"/>
<evidence type="ECO:0000313" key="1">
    <source>
        <dbReference type="EMBL" id="QEG13105.1"/>
    </source>
</evidence>
<accession>A0A5B9NJQ6</accession>
<protein>
    <submittedName>
        <fullName evidence="1">Uncharacterized protein</fullName>
    </submittedName>
</protein>
<evidence type="ECO:0000313" key="2">
    <source>
        <dbReference type="Proteomes" id="UP000325316"/>
    </source>
</evidence>
<reference evidence="1 2" key="1">
    <citation type="submission" date="2019-04" db="EMBL/GenBank/DDBJ databases">
        <authorList>
            <person name="Anderson K.J."/>
            <person name="Thurgood T.L."/>
            <person name="Sharma R."/>
            <person name="Arens D.K."/>
            <person name="Kruger J.L."/>
            <person name="Thompson D.W."/>
            <person name="Casjens S."/>
            <person name="Grose J.H."/>
        </authorList>
    </citation>
    <scope>NUCLEOTIDE SEQUENCE [LARGE SCALE GENOMIC DNA]</scope>
</reference>
<sequence length="88" mass="10120">MILLKKKVSVELEVLVRSESRDQERMNIEINNVEIIFRGRSCMTEVAISTARHRPSSITNAIYALISDINKEEASELTRAIYEHIKNC</sequence>
<dbReference type="EMBL" id="MN013084">
    <property type="protein sequence ID" value="QEG13105.1"/>
    <property type="molecule type" value="Genomic_DNA"/>
</dbReference>
<name>A0A5B9NJQ6_9CAUD</name>
<dbReference type="Proteomes" id="UP000325316">
    <property type="component" value="Segment"/>
</dbReference>
<gene>
    <name evidence="1" type="ORF">KAALPHA_68</name>
</gene>